<keyword evidence="1" id="KW-1133">Transmembrane helix</keyword>
<feature type="signal peptide" evidence="2">
    <location>
        <begin position="1"/>
        <end position="20"/>
    </location>
</feature>
<keyword evidence="2" id="KW-0732">Signal</keyword>
<keyword evidence="1" id="KW-0472">Membrane</keyword>
<keyword evidence="1" id="KW-0812">Transmembrane</keyword>
<proteinExistence type="predicted"/>
<feature type="transmembrane region" description="Helical" evidence="1">
    <location>
        <begin position="79"/>
        <end position="104"/>
    </location>
</feature>
<evidence type="ECO:0000256" key="2">
    <source>
        <dbReference type="SAM" id="SignalP"/>
    </source>
</evidence>
<feature type="chain" id="PRO_5040789726" evidence="2">
    <location>
        <begin position="21"/>
        <end position="156"/>
    </location>
</feature>
<dbReference type="Proteomes" id="UP001165122">
    <property type="component" value="Unassembled WGS sequence"/>
</dbReference>
<dbReference type="OrthoDB" id="10578907at2759"/>
<feature type="transmembrane region" description="Helical" evidence="1">
    <location>
        <begin position="30"/>
        <end position="49"/>
    </location>
</feature>
<name>A0A9W6ZXL2_9STRA</name>
<protein>
    <submittedName>
        <fullName evidence="3">Uncharacterized protein</fullName>
    </submittedName>
</protein>
<sequence length="156" mass="17210">MIYSFCSAALLFASPGSVRGFPSETWPDPLMFCIFIVLQGYFLGGFKGLNPTMLKGLWLWMDGDPAYTSYNPRPAFQNAVGMTNAGLCLAAAIGAVTAYCAYFAPENSLRLTAGFRSVYKLYDIWFYVAGLFQCFAGIMMYLPKIGVKPLDPNKTK</sequence>
<keyword evidence="4" id="KW-1185">Reference proteome</keyword>
<gene>
    <name evidence="3" type="ORF">TrLO_g15036</name>
</gene>
<reference evidence="4" key="1">
    <citation type="journal article" date="2023" name="Commun. Biol.">
        <title>Genome analysis of Parmales, the sister group of diatoms, reveals the evolutionary specialization of diatoms from phago-mixotrophs to photoautotrophs.</title>
        <authorList>
            <person name="Ban H."/>
            <person name="Sato S."/>
            <person name="Yoshikawa S."/>
            <person name="Yamada K."/>
            <person name="Nakamura Y."/>
            <person name="Ichinomiya M."/>
            <person name="Sato N."/>
            <person name="Blanc-Mathieu R."/>
            <person name="Endo H."/>
            <person name="Kuwata A."/>
            <person name="Ogata H."/>
        </authorList>
    </citation>
    <scope>NUCLEOTIDE SEQUENCE [LARGE SCALE GENOMIC DNA]</scope>
    <source>
        <strain evidence="4">NIES 3700</strain>
    </source>
</reference>
<feature type="transmembrane region" description="Helical" evidence="1">
    <location>
        <begin position="124"/>
        <end position="142"/>
    </location>
</feature>
<organism evidence="3 4">
    <name type="scientific">Triparma laevis f. longispina</name>
    <dbReference type="NCBI Taxonomy" id="1714387"/>
    <lineage>
        <taxon>Eukaryota</taxon>
        <taxon>Sar</taxon>
        <taxon>Stramenopiles</taxon>
        <taxon>Ochrophyta</taxon>
        <taxon>Bolidophyceae</taxon>
        <taxon>Parmales</taxon>
        <taxon>Triparmaceae</taxon>
        <taxon>Triparma</taxon>
    </lineage>
</organism>
<evidence type="ECO:0000313" key="3">
    <source>
        <dbReference type="EMBL" id="GMH59212.1"/>
    </source>
</evidence>
<dbReference type="EMBL" id="BRXW01000486">
    <property type="protein sequence ID" value="GMH59212.1"/>
    <property type="molecule type" value="Genomic_DNA"/>
</dbReference>
<comment type="caution">
    <text evidence="3">The sequence shown here is derived from an EMBL/GenBank/DDBJ whole genome shotgun (WGS) entry which is preliminary data.</text>
</comment>
<dbReference type="AlphaFoldDB" id="A0A9W6ZXL2"/>
<accession>A0A9W6ZXL2</accession>
<evidence type="ECO:0000256" key="1">
    <source>
        <dbReference type="SAM" id="Phobius"/>
    </source>
</evidence>
<evidence type="ECO:0000313" key="4">
    <source>
        <dbReference type="Proteomes" id="UP001165122"/>
    </source>
</evidence>